<evidence type="ECO:0008006" key="4">
    <source>
        <dbReference type="Google" id="ProtNLM"/>
    </source>
</evidence>
<protein>
    <recommendedName>
        <fullName evidence="4">PEP-CTERM protein-sorting domain-containing protein</fullName>
    </recommendedName>
</protein>
<feature type="signal peptide" evidence="1">
    <location>
        <begin position="1"/>
        <end position="19"/>
    </location>
</feature>
<proteinExistence type="predicted"/>
<feature type="chain" id="PRO_5024997060" description="PEP-CTERM protein-sorting domain-containing protein" evidence="1">
    <location>
        <begin position="20"/>
        <end position="401"/>
    </location>
</feature>
<dbReference type="EMBL" id="AP021861">
    <property type="protein sequence ID" value="BBO32803.1"/>
    <property type="molecule type" value="Genomic_DNA"/>
</dbReference>
<evidence type="ECO:0000313" key="2">
    <source>
        <dbReference type="EMBL" id="BBO32803.1"/>
    </source>
</evidence>
<reference evidence="3" key="1">
    <citation type="submission" date="2019-10" db="EMBL/GenBank/DDBJ databases">
        <title>Lacipirellula parvula gen. nov., sp. nov., representing a lineage of planctomycetes widespread in freshwater anoxic habitats, and description of the family Lacipirellulaceae.</title>
        <authorList>
            <person name="Dedysh S.N."/>
            <person name="Kulichevskaya I.S."/>
            <person name="Beletsky A.V."/>
            <person name="Rakitin A.L."/>
            <person name="Mardanov A.V."/>
            <person name="Ivanova A.A."/>
            <person name="Saltykova V.X."/>
            <person name="Rijpstra W.I.C."/>
            <person name="Sinninghe Damste J.S."/>
            <person name="Ravin N.V."/>
        </authorList>
    </citation>
    <scope>NUCLEOTIDE SEQUENCE [LARGE SCALE GENOMIC DNA]</scope>
    <source>
        <strain evidence="3">PX69</strain>
    </source>
</reference>
<evidence type="ECO:0000313" key="3">
    <source>
        <dbReference type="Proteomes" id="UP000326837"/>
    </source>
</evidence>
<accession>A0A5K7XEZ6</accession>
<dbReference type="KEGG" id="lpav:PLANPX_2415"/>
<keyword evidence="1" id="KW-0732">Signal</keyword>
<gene>
    <name evidence="2" type="ORF">PLANPX_2415</name>
</gene>
<sequence length="401" mass="41590">MHKFFGRALLALLASSLIASEGLGDLLLYEGFDYPAAEPAAFLAGSTNPSGSSWTKPTSSPAGQYTKIVAGSVGYNGLAAPVGNSASVPRATPTTGEDRIGLTGQPFTRANGGSYFFSFTLQMTTWVNFATETGDAGAKNDSGRRGGFIGGLFGATTGNMQSASGFAAPIYIRREVDYNLTGTDGTPGAQTGRFELGIQATATPVGLFDSSLQNSRGVAYDETASYAVGDTILIVGEYKFVDTETNGFADVARLWINPTPGNAAAEATPTIVDESFDTPNLGGTLPIAAFHMRNDTNTPGNVLIDEIRVGTTFADVLPAAAAGLPGDFNGDEIVDGADFLVWQRGSSPQPLSTSDLDLWKANFGSVGSAASALSVPEPASLTLAALTMALTCLRKRRKACD</sequence>
<keyword evidence="3" id="KW-1185">Reference proteome</keyword>
<evidence type="ECO:0000256" key="1">
    <source>
        <dbReference type="SAM" id="SignalP"/>
    </source>
</evidence>
<dbReference type="AlphaFoldDB" id="A0A5K7XEZ6"/>
<organism evidence="2 3">
    <name type="scientific">Lacipirellula parvula</name>
    <dbReference type="NCBI Taxonomy" id="2650471"/>
    <lineage>
        <taxon>Bacteria</taxon>
        <taxon>Pseudomonadati</taxon>
        <taxon>Planctomycetota</taxon>
        <taxon>Planctomycetia</taxon>
        <taxon>Pirellulales</taxon>
        <taxon>Lacipirellulaceae</taxon>
        <taxon>Lacipirellula</taxon>
    </lineage>
</organism>
<dbReference type="RefSeq" id="WP_152098707.1">
    <property type="nucleotide sequence ID" value="NZ_AP021861.1"/>
</dbReference>
<name>A0A5K7XEZ6_9BACT</name>
<dbReference type="Proteomes" id="UP000326837">
    <property type="component" value="Chromosome"/>
</dbReference>